<comment type="caution">
    <text evidence="2">The sequence shown here is derived from an EMBL/GenBank/DDBJ whole genome shotgun (WGS) entry which is preliminary data.</text>
</comment>
<dbReference type="EMBL" id="ASWL01000008">
    <property type="protein sequence ID" value="EOU17096.1"/>
    <property type="molecule type" value="Genomic_DNA"/>
</dbReference>
<organism evidence="2 4">
    <name type="scientific">Enterococcus avium ATCC 14025</name>
    <dbReference type="NCBI Taxonomy" id="1140002"/>
    <lineage>
        <taxon>Bacteria</taxon>
        <taxon>Bacillati</taxon>
        <taxon>Bacillota</taxon>
        <taxon>Bacilli</taxon>
        <taxon>Lactobacillales</taxon>
        <taxon>Enterococcaceae</taxon>
        <taxon>Enterococcus</taxon>
    </lineage>
</organism>
<dbReference type="EMBL" id="AHYV01000016">
    <property type="protein sequence ID" value="EOT46063.1"/>
    <property type="molecule type" value="Genomic_DNA"/>
</dbReference>
<name>A0AAV3IVY6_ENTAV</name>
<dbReference type="Proteomes" id="UP000014107">
    <property type="component" value="Unassembled WGS sequence"/>
</dbReference>
<sequence>MPNDKERLAIYQFMKEIIKERSDLSKQYYDLKTELYQLNERENNGPVKLKSVLTILDHEKNKMQHYNSFDQVSRTIVSILKQLSVPLSKKQIIGKLINKNELSITLKNLTCTISIKNE</sequence>
<dbReference type="AlphaFoldDB" id="A0AAV3IVY6"/>
<gene>
    <name evidence="2" type="ORF">I570_04247</name>
    <name evidence="1" type="ORF">OMU_01918</name>
</gene>
<dbReference type="Proteomes" id="UP000014104">
    <property type="component" value="Unassembled WGS sequence"/>
</dbReference>
<accession>A0AAV3IVY6</accession>
<reference evidence="2 4" key="2">
    <citation type="submission" date="2013-03" db="EMBL/GenBank/DDBJ databases">
        <title>The Genome Sequence of Enterococcus avium ATCC_14025 (PacBio/Illumina hybrid assembly).</title>
        <authorList>
            <consortium name="The Broad Institute Genomics Platform"/>
            <consortium name="The Broad Institute Genome Sequencing Center for Infectious Disease"/>
            <person name="Earl A."/>
            <person name="Russ C."/>
            <person name="Gilmore M."/>
            <person name="Surin D."/>
            <person name="Walker B."/>
            <person name="Young S."/>
            <person name="Zeng Q."/>
            <person name="Gargeya S."/>
            <person name="Fitzgerald M."/>
            <person name="Haas B."/>
            <person name="Abouelleil A."/>
            <person name="Allen A.W."/>
            <person name="Alvarado L."/>
            <person name="Arachchi H.M."/>
            <person name="Berlin A.M."/>
            <person name="Chapman S.B."/>
            <person name="Gainer-Dewar J."/>
            <person name="Goldberg J."/>
            <person name="Griggs A."/>
            <person name="Gujja S."/>
            <person name="Hansen M."/>
            <person name="Howarth C."/>
            <person name="Imamovic A."/>
            <person name="Ireland A."/>
            <person name="Larimer J."/>
            <person name="McCowan C."/>
            <person name="Murphy C."/>
            <person name="Pearson M."/>
            <person name="Poon T.W."/>
            <person name="Priest M."/>
            <person name="Roberts A."/>
            <person name="Saif S."/>
            <person name="Shea T."/>
            <person name="Sisk P."/>
            <person name="Sykes S."/>
            <person name="Wortman J."/>
            <person name="Nusbaum C."/>
            <person name="Birren B."/>
        </authorList>
    </citation>
    <scope>NUCLEOTIDE SEQUENCE [LARGE SCALE GENOMIC DNA]</scope>
    <source>
        <strain evidence="2 4">ATCC 14025</strain>
    </source>
</reference>
<reference evidence="1 3" key="1">
    <citation type="submission" date="2013-03" db="EMBL/GenBank/DDBJ databases">
        <title>The Genome Sequence of Enterococcus avium ATCC_14025 (Illumina only assembly).</title>
        <authorList>
            <consortium name="The Broad Institute Genomics Platform"/>
            <consortium name="The Broad Institute Genome Sequencing Center for Infectious Disease"/>
            <person name="Earl A."/>
            <person name="Russ C."/>
            <person name="Gilmore M."/>
            <person name="Surin D."/>
            <person name="Walker B."/>
            <person name="Young S."/>
            <person name="Zeng Q."/>
            <person name="Gargeya S."/>
            <person name="Fitzgerald M."/>
            <person name="Haas B."/>
            <person name="Abouelleil A."/>
            <person name="Allen A.W."/>
            <person name="Alvarado L."/>
            <person name="Arachchi H.M."/>
            <person name="Berlin A.M."/>
            <person name="Chapman S.B."/>
            <person name="Gainer-Dewar J."/>
            <person name="Goldberg J."/>
            <person name="Griggs A."/>
            <person name="Gujja S."/>
            <person name="Hansen M."/>
            <person name="Howarth C."/>
            <person name="Imamovic A."/>
            <person name="Ireland A."/>
            <person name="Larimer J."/>
            <person name="McCowan C."/>
            <person name="Murphy C."/>
            <person name="Pearson M."/>
            <person name="Poon T.W."/>
            <person name="Priest M."/>
            <person name="Roberts A."/>
            <person name="Saif S."/>
            <person name="Shea T."/>
            <person name="Sisk P."/>
            <person name="Sykes S."/>
            <person name="Wortman J."/>
            <person name="Nusbaum C."/>
            <person name="Birren B."/>
        </authorList>
    </citation>
    <scope>NUCLEOTIDE SEQUENCE [LARGE SCALE GENOMIC DNA]</scope>
    <source>
        <strain evidence="1 3">ATCC 14025</strain>
    </source>
</reference>
<dbReference type="RefSeq" id="WP_016179840.1">
    <property type="nucleotide sequence ID" value="NZ_KE136363.1"/>
</dbReference>
<evidence type="ECO:0000313" key="4">
    <source>
        <dbReference type="Proteomes" id="UP000014107"/>
    </source>
</evidence>
<evidence type="ECO:0000313" key="2">
    <source>
        <dbReference type="EMBL" id="EOU17096.1"/>
    </source>
</evidence>
<keyword evidence="3" id="KW-1185">Reference proteome</keyword>
<evidence type="ECO:0000313" key="1">
    <source>
        <dbReference type="EMBL" id="EOT46063.1"/>
    </source>
</evidence>
<protein>
    <submittedName>
        <fullName evidence="2">Uncharacterized protein</fullName>
    </submittedName>
</protein>
<proteinExistence type="predicted"/>
<evidence type="ECO:0000313" key="3">
    <source>
        <dbReference type="Proteomes" id="UP000014104"/>
    </source>
</evidence>